<name>A0A6L2JHQ8_TANCI</name>
<dbReference type="EMBL" id="BKCJ010000689">
    <property type="protein sequence ID" value="GEU35425.1"/>
    <property type="molecule type" value="Genomic_DNA"/>
</dbReference>
<keyword evidence="1" id="KW-0175">Coiled coil</keyword>
<proteinExistence type="predicted"/>
<reference evidence="3" key="1">
    <citation type="journal article" date="2019" name="Sci. Rep.">
        <title>Draft genome of Tanacetum cinerariifolium, the natural source of mosquito coil.</title>
        <authorList>
            <person name="Yamashiro T."/>
            <person name="Shiraishi A."/>
            <person name="Satake H."/>
            <person name="Nakayama K."/>
        </authorList>
    </citation>
    <scope>NUCLEOTIDE SEQUENCE</scope>
</reference>
<dbReference type="Pfam" id="PF14223">
    <property type="entry name" value="Retrotran_gag_2"/>
    <property type="match status" value="1"/>
</dbReference>
<dbReference type="AlphaFoldDB" id="A0A6L2JHQ8"/>
<sequence length="800" mass="90319">MIPDPDNTTSQILEPLSKVTEINKKQYMADVKVMNYLLQAIPNDICNSVDTCKNAKEMWERIKTLMYGSGVTNHVRHSRLMYEFDNFATKEGESLESVYEILTTLVNIMDRNNVLPIPVSINTKEQMLLSMKDEAGINLNDEENDFMLNNSFGDETLEELTAVVIMMARIQPTNDNAVTEPTYDAKATSEVNASHKMIPKGVYEHKNHRKRKTIIDTSDDDQVDSCIIFDDPCVENNRGSAEHDSNAHDPYHEIQILAYNVQREPENKKRLNNELRKQNKLLQKELETCQEWLAKKAFNEREDRYLKDIVDLEEKLSSHDRIVYKIGVGSSNSVRRTTSKGTKSRNGVLKNTKDKSLSTHVRKLPSSVRTDSNKHETMNSTVCQSNTSVLNTKIVNVVNDDLNIVCVSYGKDVFILSHEKCLACYALSIDSRVKRALFTTPKAVKSRNLGDTSVVAKSNISIAKTPTGTNKVSSVTSLSFDSSQSSGPYDTQYCMEDPEQAFVEYTSSRTNEAGEGLISNFMASQNARLTKFEADFKQQQSEMTNKIDTVLKVITDQIARALPSDTVKNPKLSTYPLLSVRSYPTEDPQCSTHVHGSINIVTICPKQPNEPQNDEPEEEEEKDNPENIHSLGLVPQSSYTELVCTKGDDEDVMFIEIVQKNDDSRKEELEAGEQEVEYFDVLPTRSELAYHKYLMCGPIPLIFLRNPNITEGCPSNLKIPCNIGHVLVERAYIDLNALICKDYAQNIKNQSKTGQYRTQDWKSTAKAGSTNDQCLRAKKDPEGLKCYKKLIAAGKRRQVE</sequence>
<organism evidence="3">
    <name type="scientific">Tanacetum cinerariifolium</name>
    <name type="common">Dalmatian daisy</name>
    <name type="synonym">Chrysanthemum cinerariifolium</name>
    <dbReference type="NCBI Taxonomy" id="118510"/>
    <lineage>
        <taxon>Eukaryota</taxon>
        <taxon>Viridiplantae</taxon>
        <taxon>Streptophyta</taxon>
        <taxon>Embryophyta</taxon>
        <taxon>Tracheophyta</taxon>
        <taxon>Spermatophyta</taxon>
        <taxon>Magnoliopsida</taxon>
        <taxon>eudicotyledons</taxon>
        <taxon>Gunneridae</taxon>
        <taxon>Pentapetalae</taxon>
        <taxon>asterids</taxon>
        <taxon>campanulids</taxon>
        <taxon>Asterales</taxon>
        <taxon>Asteraceae</taxon>
        <taxon>Asteroideae</taxon>
        <taxon>Anthemideae</taxon>
        <taxon>Anthemidinae</taxon>
        <taxon>Tanacetum</taxon>
    </lineage>
</organism>
<feature type="coiled-coil region" evidence="1">
    <location>
        <begin position="268"/>
        <end position="315"/>
    </location>
</feature>
<feature type="compositionally biased region" description="Acidic residues" evidence="2">
    <location>
        <begin position="612"/>
        <end position="623"/>
    </location>
</feature>
<feature type="region of interest" description="Disordered" evidence="2">
    <location>
        <begin position="359"/>
        <end position="379"/>
    </location>
</feature>
<feature type="region of interest" description="Disordered" evidence="2">
    <location>
        <begin position="604"/>
        <end position="631"/>
    </location>
</feature>
<gene>
    <name evidence="3" type="ORF">Tci_007403</name>
</gene>
<protein>
    <submittedName>
        <fullName evidence="3">MAK10-like protein</fullName>
    </submittedName>
</protein>
<evidence type="ECO:0000256" key="2">
    <source>
        <dbReference type="SAM" id="MobiDB-lite"/>
    </source>
</evidence>
<evidence type="ECO:0000256" key="1">
    <source>
        <dbReference type="SAM" id="Coils"/>
    </source>
</evidence>
<evidence type="ECO:0000313" key="3">
    <source>
        <dbReference type="EMBL" id="GEU35425.1"/>
    </source>
</evidence>
<accession>A0A6L2JHQ8</accession>
<comment type="caution">
    <text evidence="3">The sequence shown here is derived from an EMBL/GenBank/DDBJ whole genome shotgun (WGS) entry which is preliminary data.</text>
</comment>